<evidence type="ECO:0000313" key="1">
    <source>
        <dbReference type="EMBL" id="GFC90467.1"/>
    </source>
</evidence>
<dbReference type="PANTHER" id="PTHR31973:SF190">
    <property type="entry name" value="MULE TRANSPOSASE DOMAIN-CONTAINING PROTEIN"/>
    <property type="match status" value="1"/>
</dbReference>
<dbReference type="PANTHER" id="PTHR31973">
    <property type="entry name" value="POLYPROTEIN, PUTATIVE-RELATED"/>
    <property type="match status" value="1"/>
</dbReference>
<sequence>TFRFLLDHVIKTLATNPDIPVRAVQEQMQKQFDVGISKMKAFKAKRNARDKMTSSFKEHYSMVREYAQELINQNPSTTVRIDVKQEPNPESPKRTFKRVYVCLGALKQGFRACGR</sequence>
<accession>A0A699RYB7</accession>
<protein>
    <submittedName>
        <fullName evidence="1">Uncharacterized protein</fullName>
    </submittedName>
</protein>
<dbReference type="AlphaFoldDB" id="A0A699RYB7"/>
<gene>
    <name evidence="1" type="ORF">Tci_862437</name>
</gene>
<name>A0A699RYB7_TANCI</name>
<organism evidence="1">
    <name type="scientific">Tanacetum cinerariifolium</name>
    <name type="common">Dalmatian daisy</name>
    <name type="synonym">Chrysanthemum cinerariifolium</name>
    <dbReference type="NCBI Taxonomy" id="118510"/>
    <lineage>
        <taxon>Eukaryota</taxon>
        <taxon>Viridiplantae</taxon>
        <taxon>Streptophyta</taxon>
        <taxon>Embryophyta</taxon>
        <taxon>Tracheophyta</taxon>
        <taxon>Spermatophyta</taxon>
        <taxon>Magnoliopsida</taxon>
        <taxon>eudicotyledons</taxon>
        <taxon>Gunneridae</taxon>
        <taxon>Pentapetalae</taxon>
        <taxon>asterids</taxon>
        <taxon>campanulids</taxon>
        <taxon>Asterales</taxon>
        <taxon>Asteraceae</taxon>
        <taxon>Asteroideae</taxon>
        <taxon>Anthemideae</taxon>
        <taxon>Anthemidinae</taxon>
        <taxon>Tanacetum</taxon>
    </lineage>
</organism>
<comment type="caution">
    <text evidence="1">The sequence shown here is derived from an EMBL/GenBank/DDBJ whole genome shotgun (WGS) entry which is preliminary data.</text>
</comment>
<proteinExistence type="predicted"/>
<feature type="non-terminal residue" evidence="1">
    <location>
        <position position="1"/>
    </location>
</feature>
<reference evidence="1" key="1">
    <citation type="journal article" date="2019" name="Sci. Rep.">
        <title>Draft genome of Tanacetum cinerariifolium, the natural source of mosquito coil.</title>
        <authorList>
            <person name="Yamashiro T."/>
            <person name="Shiraishi A."/>
            <person name="Satake H."/>
            <person name="Nakayama K."/>
        </authorList>
    </citation>
    <scope>NUCLEOTIDE SEQUENCE</scope>
</reference>
<dbReference type="EMBL" id="BKCJ011126504">
    <property type="protein sequence ID" value="GFC90467.1"/>
    <property type="molecule type" value="Genomic_DNA"/>
</dbReference>